<comment type="caution">
    <text evidence="1">The sequence shown here is derived from an EMBL/GenBank/DDBJ whole genome shotgun (WGS) entry which is preliminary data.</text>
</comment>
<accession>A0A934S1V9</accession>
<protein>
    <submittedName>
        <fullName evidence="1">GxxExxY protein</fullName>
    </submittedName>
</protein>
<dbReference type="NCBIfam" id="TIGR04256">
    <property type="entry name" value="GxxExxY"/>
    <property type="match status" value="1"/>
</dbReference>
<evidence type="ECO:0000313" key="2">
    <source>
        <dbReference type="Proteomes" id="UP000603141"/>
    </source>
</evidence>
<proteinExistence type="predicted"/>
<reference evidence="1" key="1">
    <citation type="submission" date="2021-01" db="EMBL/GenBank/DDBJ databases">
        <title>Modified the classification status of verrucomicrobia.</title>
        <authorList>
            <person name="Feng X."/>
        </authorList>
    </citation>
    <scope>NUCLEOTIDE SEQUENCE</scope>
    <source>
        <strain evidence="1">KCTC 22041</strain>
    </source>
</reference>
<dbReference type="Pfam" id="PF13366">
    <property type="entry name" value="PDDEXK_3"/>
    <property type="match status" value="1"/>
</dbReference>
<name>A0A934S1V9_9BACT</name>
<evidence type="ECO:0000313" key="1">
    <source>
        <dbReference type="EMBL" id="MBK1880856.1"/>
    </source>
</evidence>
<organism evidence="1 2">
    <name type="scientific">Luteolibacter pohnpeiensis</name>
    <dbReference type="NCBI Taxonomy" id="454153"/>
    <lineage>
        <taxon>Bacteria</taxon>
        <taxon>Pseudomonadati</taxon>
        <taxon>Verrucomicrobiota</taxon>
        <taxon>Verrucomicrobiia</taxon>
        <taxon>Verrucomicrobiales</taxon>
        <taxon>Verrucomicrobiaceae</taxon>
        <taxon>Luteolibacter</taxon>
    </lineage>
</organism>
<dbReference type="AlphaFoldDB" id="A0A934S1V9"/>
<gene>
    <name evidence="1" type="ORF">JIN85_00435</name>
</gene>
<dbReference type="InterPro" id="IPR026350">
    <property type="entry name" value="GxxExxY"/>
</dbReference>
<keyword evidence="2" id="KW-1185">Reference proteome</keyword>
<sequence length="62" mass="7130">MMKGIEEIASEMVDAAFKAQILTYLKLSRKSLGFLINFHVPLLKHGIKRFVNHHQEIKTPLP</sequence>
<dbReference type="Proteomes" id="UP000603141">
    <property type="component" value="Unassembled WGS sequence"/>
</dbReference>
<dbReference type="EMBL" id="JAENIJ010000001">
    <property type="protein sequence ID" value="MBK1880856.1"/>
    <property type="molecule type" value="Genomic_DNA"/>
</dbReference>